<reference evidence="1 2" key="1">
    <citation type="submission" date="2018-12" db="EMBL/GenBank/DDBJ databases">
        <title>Draft genome sequence of Embleya hyalina NBRC 13850T.</title>
        <authorList>
            <person name="Komaki H."/>
            <person name="Hosoyama A."/>
            <person name="Kimura A."/>
            <person name="Ichikawa N."/>
            <person name="Tamura T."/>
        </authorList>
    </citation>
    <scope>NUCLEOTIDE SEQUENCE [LARGE SCALE GENOMIC DNA]</scope>
    <source>
        <strain evidence="1 2">NBRC 13850</strain>
    </source>
</reference>
<dbReference type="RefSeq" id="WP_246127092.1">
    <property type="nucleotide sequence ID" value="NZ_BIFH01000031.1"/>
</dbReference>
<keyword evidence="2" id="KW-1185">Reference proteome</keyword>
<comment type="caution">
    <text evidence="1">The sequence shown here is derived from an EMBL/GenBank/DDBJ whole genome shotgun (WGS) entry which is preliminary data.</text>
</comment>
<dbReference type="Proteomes" id="UP000286931">
    <property type="component" value="Unassembled WGS sequence"/>
</dbReference>
<evidence type="ECO:0000313" key="1">
    <source>
        <dbReference type="EMBL" id="GCD99220.1"/>
    </source>
</evidence>
<evidence type="ECO:0008006" key="3">
    <source>
        <dbReference type="Google" id="ProtNLM"/>
    </source>
</evidence>
<accession>A0A401YXE1</accession>
<protein>
    <recommendedName>
        <fullName evidence="3">RacO protein</fullName>
    </recommendedName>
</protein>
<dbReference type="EMBL" id="BIFH01000031">
    <property type="protein sequence ID" value="GCD99220.1"/>
    <property type="molecule type" value="Genomic_DNA"/>
</dbReference>
<dbReference type="Pfam" id="PF19691">
    <property type="entry name" value="DUF6192"/>
    <property type="match status" value="1"/>
</dbReference>
<organism evidence="1 2">
    <name type="scientific">Embleya hyalina</name>
    <dbReference type="NCBI Taxonomy" id="516124"/>
    <lineage>
        <taxon>Bacteria</taxon>
        <taxon>Bacillati</taxon>
        <taxon>Actinomycetota</taxon>
        <taxon>Actinomycetes</taxon>
        <taxon>Kitasatosporales</taxon>
        <taxon>Streptomycetaceae</taxon>
        <taxon>Embleya</taxon>
    </lineage>
</organism>
<dbReference type="InterPro" id="IPR045683">
    <property type="entry name" value="DUF6192"/>
</dbReference>
<sequence length="287" mass="32506">MREIGGQERSEEPFTVRASLFRLAEDIGLSYASVTHARWTASRWPKERRQSGVSFTVHKILAGITDERERFAAILTPPEGKPRWTADGARRRVGRQVERPITPQEKVSAIHTLARDEEVAAVVTTDLLRRPTVVAQVKQQDRVRVVEELTRDDHVAAEVTTGLLRRPDVAFRAMSDDTARHQVNHAQVERDRQAREHFEETNLAAPAIRRIERTMEFMDLVTACHMFVAAAGRVVPGLRDHHLGEDERTVVHENVSRVRATLDWIETAVDTGRVDVDGELARLLQGE</sequence>
<evidence type="ECO:0000313" key="2">
    <source>
        <dbReference type="Proteomes" id="UP000286931"/>
    </source>
</evidence>
<dbReference type="AlphaFoldDB" id="A0A401YXE1"/>
<gene>
    <name evidence="1" type="ORF">EHYA_06933</name>
</gene>
<proteinExistence type="predicted"/>
<name>A0A401YXE1_9ACTN</name>